<evidence type="ECO:0000313" key="4">
    <source>
        <dbReference type="Proteomes" id="UP000318126"/>
    </source>
</evidence>
<proteinExistence type="predicted"/>
<dbReference type="RefSeq" id="WP_144040229.1">
    <property type="nucleotide sequence ID" value="NZ_BMPL01000010.1"/>
</dbReference>
<feature type="chain" id="PRO_5021718040" evidence="2">
    <location>
        <begin position="21"/>
        <end position="123"/>
    </location>
</feature>
<gene>
    <name evidence="3" type="ORF">FN961_10990</name>
</gene>
<reference evidence="4" key="1">
    <citation type="submission" date="2019-07" db="EMBL/GenBank/DDBJ databases">
        <title>Shewanella sp. YLB-08 draft genomic sequence.</title>
        <authorList>
            <person name="Yu L."/>
        </authorList>
    </citation>
    <scope>NUCLEOTIDE SEQUENCE [LARGE SCALE GENOMIC DNA]</scope>
    <source>
        <strain evidence="4">JCM 20706</strain>
    </source>
</reference>
<keyword evidence="1 2" id="KW-0732">Signal</keyword>
<dbReference type="AlphaFoldDB" id="A0A553JPH4"/>
<protein>
    <submittedName>
        <fullName evidence="3">DUF3192 domain-containing protein</fullName>
    </submittedName>
</protein>
<dbReference type="Pfam" id="PF11399">
    <property type="entry name" value="DUF3192"/>
    <property type="match status" value="1"/>
</dbReference>
<dbReference type="OrthoDB" id="6399368at2"/>
<organism evidence="3 4">
    <name type="scientific">Shewanella hanedai</name>
    <name type="common">Alteromonas hanedai</name>
    <dbReference type="NCBI Taxonomy" id="25"/>
    <lineage>
        <taxon>Bacteria</taxon>
        <taxon>Pseudomonadati</taxon>
        <taxon>Pseudomonadota</taxon>
        <taxon>Gammaproteobacteria</taxon>
        <taxon>Alteromonadales</taxon>
        <taxon>Shewanellaceae</taxon>
        <taxon>Shewanella</taxon>
    </lineage>
</organism>
<dbReference type="Proteomes" id="UP000318126">
    <property type="component" value="Unassembled WGS sequence"/>
</dbReference>
<dbReference type="PROSITE" id="PS51257">
    <property type="entry name" value="PROKAR_LIPOPROTEIN"/>
    <property type="match status" value="1"/>
</dbReference>
<feature type="signal peptide" evidence="2">
    <location>
        <begin position="1"/>
        <end position="20"/>
    </location>
</feature>
<dbReference type="InterPro" id="IPR037873">
    <property type="entry name" value="BamE-like"/>
</dbReference>
<dbReference type="EMBL" id="VKGK01000011">
    <property type="protein sequence ID" value="TRY14345.1"/>
    <property type="molecule type" value="Genomic_DNA"/>
</dbReference>
<accession>A0A553JPH4</accession>
<evidence type="ECO:0000256" key="1">
    <source>
        <dbReference type="ARBA" id="ARBA00022729"/>
    </source>
</evidence>
<name>A0A553JPH4_SHEHA</name>
<evidence type="ECO:0000256" key="2">
    <source>
        <dbReference type="SAM" id="SignalP"/>
    </source>
</evidence>
<dbReference type="Gene3D" id="3.30.1450.10">
    <property type="match status" value="1"/>
</dbReference>
<keyword evidence="4" id="KW-1185">Reference proteome</keyword>
<sequence>MKTNLIGLAFISIASLSLSGCVLNIGDGESGWNGQDGWETKQNVNRANLAKLALGMNQDQVNVLMGKADFYEAYIENEKEVHVLFYRTQRNSGDGKITKDECTPVVISNNSLVGWGEKAYLTI</sequence>
<evidence type="ECO:0000313" key="3">
    <source>
        <dbReference type="EMBL" id="TRY14345.1"/>
    </source>
</evidence>
<comment type="caution">
    <text evidence="3">The sequence shown here is derived from an EMBL/GenBank/DDBJ whole genome shotgun (WGS) entry which is preliminary data.</text>
</comment>
<dbReference type="InterPro" id="IPR021534">
    <property type="entry name" value="DUF3192"/>
</dbReference>